<feature type="chain" id="PRO_5046256101" evidence="2">
    <location>
        <begin position="18"/>
        <end position="571"/>
    </location>
</feature>
<feature type="compositionally biased region" description="Low complexity" evidence="1">
    <location>
        <begin position="372"/>
        <end position="553"/>
    </location>
</feature>
<gene>
    <name evidence="4" type="primary">LOC113522195</name>
</gene>
<accession>A0ABM3MAC7</accession>
<dbReference type="RefSeq" id="XP_052748387.1">
    <property type="nucleotide sequence ID" value="XM_052892427.1"/>
</dbReference>
<dbReference type="GeneID" id="113522195"/>
<organism evidence="3 4">
    <name type="scientific">Galleria mellonella</name>
    <name type="common">Greater wax moth</name>
    <dbReference type="NCBI Taxonomy" id="7137"/>
    <lineage>
        <taxon>Eukaryota</taxon>
        <taxon>Metazoa</taxon>
        <taxon>Ecdysozoa</taxon>
        <taxon>Arthropoda</taxon>
        <taxon>Hexapoda</taxon>
        <taxon>Insecta</taxon>
        <taxon>Pterygota</taxon>
        <taxon>Neoptera</taxon>
        <taxon>Endopterygota</taxon>
        <taxon>Lepidoptera</taxon>
        <taxon>Glossata</taxon>
        <taxon>Ditrysia</taxon>
        <taxon>Pyraloidea</taxon>
        <taxon>Pyralidae</taxon>
        <taxon>Galleriinae</taxon>
        <taxon>Galleria</taxon>
    </lineage>
</organism>
<feature type="compositionally biased region" description="Polar residues" evidence="1">
    <location>
        <begin position="554"/>
        <end position="564"/>
    </location>
</feature>
<feature type="region of interest" description="Disordered" evidence="1">
    <location>
        <begin position="371"/>
        <end position="571"/>
    </location>
</feature>
<evidence type="ECO:0000256" key="2">
    <source>
        <dbReference type="SAM" id="SignalP"/>
    </source>
</evidence>
<proteinExistence type="predicted"/>
<protein>
    <submittedName>
        <fullName evidence="4">Dentin sialophosphoprotein-like</fullName>
    </submittedName>
</protein>
<feature type="signal peptide" evidence="2">
    <location>
        <begin position="1"/>
        <end position="17"/>
    </location>
</feature>
<reference evidence="4" key="1">
    <citation type="submission" date="2025-08" db="UniProtKB">
        <authorList>
            <consortium name="RefSeq"/>
        </authorList>
    </citation>
    <scope>IDENTIFICATION</scope>
    <source>
        <tissue evidence="4">Whole larvae</tissue>
    </source>
</reference>
<keyword evidence="3" id="KW-1185">Reference proteome</keyword>
<name>A0ABM3MAC7_GALME</name>
<evidence type="ECO:0000313" key="3">
    <source>
        <dbReference type="Proteomes" id="UP001652740"/>
    </source>
</evidence>
<sequence>MSLKLIVLAALVVVVTPSPTALLGGGLGGEIGGGLEGAIGGGLGGALGGGLGGGVNAKIVGKPWWSGWCRHDGHARTGFKSSFKSGESSFLDDDYKYREGDNIFEPFGFFAKGVTNNAGDASSILSGISSLKYAGSFDDSIDVMLRMARAARGIIDVQIPGLGSLFGNSIMAIARIVNCVVDKRTDLTPAVCNNNYGSKWGWSSYTGGYANAEAVLKFYDLLKVRAQIDSLVGKYTNGKGVGSLTGANKVMVELMTELGGLFDNNRWSRDDMVSAYSKVSSIMGLLGNSYYDGLGDDLVDSMIAYAERSFKTRGYSDLSSLGSDIKKRISGCGRFNFNGALRLADSNSSSSSISDSHNNLGIDTINDGFGSGVDRSSSSSSKSSSISDSGLNGSSYSGSRSDSNSLSDSVGRSSSFDGASSDINRSSLDSSLSDSSSNARSASASNSARSASSDLSDSSDFNSSSSSGRSASSDRSSSNSADYSDSSNRSSGYSSSSKKSSNYSSSSKSSKSSSSSDDSASSSSSADRSASSRSSADRSASSNSFGASSAKNAEFNNEFGSSSDGLKVEGC</sequence>
<dbReference type="Proteomes" id="UP001652740">
    <property type="component" value="Unplaced"/>
</dbReference>
<evidence type="ECO:0000313" key="4">
    <source>
        <dbReference type="RefSeq" id="XP_052748387.1"/>
    </source>
</evidence>
<keyword evidence="2" id="KW-0732">Signal</keyword>
<evidence type="ECO:0000256" key="1">
    <source>
        <dbReference type="SAM" id="MobiDB-lite"/>
    </source>
</evidence>